<dbReference type="InterPro" id="IPR015421">
    <property type="entry name" value="PyrdxlP-dep_Trfase_major"/>
</dbReference>
<dbReference type="AlphaFoldDB" id="A0A2Y9BMB1"/>
<keyword evidence="5" id="KW-0456">Lyase</keyword>
<dbReference type="InterPro" id="IPR008286">
    <property type="entry name" value="Prn/Lys/Arg_de-COase_C"/>
</dbReference>
<dbReference type="InterPro" id="IPR000310">
    <property type="entry name" value="Orn/Lys/Arg_deCO2ase_major_dom"/>
</dbReference>
<keyword evidence="9" id="KW-1185">Reference proteome</keyword>
<dbReference type="PANTHER" id="PTHR43277">
    <property type="entry name" value="ARGININE DECARBOXYLASE"/>
    <property type="match status" value="1"/>
</dbReference>
<dbReference type="Gene3D" id="3.40.640.10">
    <property type="entry name" value="Type I PLP-dependent aspartate aminotransferase-like (Major domain)"/>
    <property type="match status" value="1"/>
</dbReference>
<feature type="domain" description="Orn/Lys/Arg decarboxylase C-terminal" evidence="7">
    <location>
        <begin position="375"/>
        <end position="449"/>
    </location>
</feature>
<organism evidence="8 9">
    <name type="scientific">Faecalicatena orotica</name>
    <dbReference type="NCBI Taxonomy" id="1544"/>
    <lineage>
        <taxon>Bacteria</taxon>
        <taxon>Bacillati</taxon>
        <taxon>Bacillota</taxon>
        <taxon>Clostridia</taxon>
        <taxon>Lachnospirales</taxon>
        <taxon>Lachnospiraceae</taxon>
        <taxon>Faecalicatena</taxon>
    </lineage>
</organism>
<evidence type="ECO:0000313" key="9">
    <source>
        <dbReference type="Proteomes" id="UP000245845"/>
    </source>
</evidence>
<comment type="caution">
    <text evidence="8">The sequence shown here is derived from an EMBL/GenBank/DDBJ whole genome shotgun (WGS) entry which is preliminary data.</text>
</comment>
<dbReference type="InterPro" id="IPR036633">
    <property type="entry name" value="Prn/Lys/Arg_de-COase_C_sf"/>
</dbReference>
<evidence type="ECO:0000259" key="6">
    <source>
        <dbReference type="Pfam" id="PF01276"/>
    </source>
</evidence>
<evidence type="ECO:0000256" key="3">
    <source>
        <dbReference type="ARBA" id="ARBA00022793"/>
    </source>
</evidence>
<dbReference type="Gene3D" id="3.90.105.10">
    <property type="entry name" value="Molybdopterin biosynthesis moea protein, domain 2"/>
    <property type="match status" value="1"/>
</dbReference>
<accession>A0A2Y9BMB1</accession>
<protein>
    <submittedName>
        <fullName evidence="8">Arginine/lysine/ornithine decarboxylase</fullName>
    </submittedName>
</protein>
<sequence length="474" mass="52989">MEYLYDKLIKYRNSDYYAFHMPGHKRNGDLTGCDLPYGLDITEIDGFDDLHHADGILLQAQKRAASVYHADETFYLINGSTSGILSAVMGCTAKGDKILCARNCHRSVYHAVYMNELKPVYIYPEFYSDIELNGHINPAEVTRTLEQHNDIRAVVITSPTYDGVVSDVGAIAEAAHRKGIPLIVDEAHGAHFGMHPYFPQNSNVLGADVVIHSLHKTLPSLTQTALIHLNGSFVDRREIKRYLHMLQTSSPSYVLMAGMDECIRMLDNGSTRCFQTYVELLEKVRARLGRMKNLKLIETDSFDRSKIVISVKGTDITSRGLYEVLLNQYHLQMEMTAGSYVLAMTSVGDTAEGMERLVEALEEIDARIASERSSVKKKQQIHFSLPRLKQVYTSAETGMIMKNKVSASEYKSWESSEGFVSAEYAYIYPPGIPLIVPGEEITAEAVSQLSAYEKMGFSVEGPEKEGKIEVLGNE</sequence>
<dbReference type="InterPro" id="IPR052357">
    <property type="entry name" value="Orn_Lys_Arg_decarboxylase-I"/>
</dbReference>
<dbReference type="InterPro" id="IPR015424">
    <property type="entry name" value="PyrdxlP-dep_Trfase"/>
</dbReference>
<proteinExistence type="inferred from homology"/>
<evidence type="ECO:0000256" key="1">
    <source>
        <dbReference type="ARBA" id="ARBA00001933"/>
    </source>
</evidence>
<dbReference type="Pfam" id="PF03711">
    <property type="entry name" value="OKR_DC_1_C"/>
    <property type="match status" value="1"/>
</dbReference>
<dbReference type="RefSeq" id="WP_109733896.1">
    <property type="nucleotide sequence ID" value="NZ_BAAACK010000016.1"/>
</dbReference>
<dbReference type="OrthoDB" id="9815233at2"/>
<gene>
    <name evidence="8" type="ORF">A8806_12357</name>
</gene>
<evidence type="ECO:0000256" key="5">
    <source>
        <dbReference type="ARBA" id="ARBA00023239"/>
    </source>
</evidence>
<evidence type="ECO:0000259" key="7">
    <source>
        <dbReference type="Pfam" id="PF03711"/>
    </source>
</evidence>
<feature type="domain" description="Orn/Lys/Arg decarboxylases family 1 pyridoxal-P attachment site" evidence="6">
    <location>
        <begin position="4"/>
        <end position="298"/>
    </location>
</feature>
<dbReference type="Proteomes" id="UP000245845">
    <property type="component" value="Unassembled WGS sequence"/>
</dbReference>
<keyword evidence="3" id="KW-0210">Decarboxylase</keyword>
<comment type="cofactor">
    <cofactor evidence="1">
        <name>pyridoxal 5'-phosphate</name>
        <dbReference type="ChEBI" id="CHEBI:597326"/>
    </cofactor>
</comment>
<keyword evidence="4" id="KW-0663">Pyridoxal phosphate</keyword>
<dbReference type="EMBL" id="QGDL01000023">
    <property type="protein sequence ID" value="PWJ19468.1"/>
    <property type="molecule type" value="Genomic_DNA"/>
</dbReference>
<dbReference type="PANTHER" id="PTHR43277:SF3">
    <property type="entry name" value="DECARBOXYLASE, PUTATIVE-RELATED"/>
    <property type="match status" value="1"/>
</dbReference>
<dbReference type="Pfam" id="PF01276">
    <property type="entry name" value="OKR_DC_1"/>
    <property type="match status" value="1"/>
</dbReference>
<evidence type="ECO:0000256" key="4">
    <source>
        <dbReference type="ARBA" id="ARBA00022898"/>
    </source>
</evidence>
<evidence type="ECO:0000313" key="8">
    <source>
        <dbReference type="EMBL" id="PWJ19468.1"/>
    </source>
</evidence>
<name>A0A2Y9BMB1_9FIRM</name>
<evidence type="ECO:0000256" key="2">
    <source>
        <dbReference type="ARBA" id="ARBA00010671"/>
    </source>
</evidence>
<dbReference type="SUPFAM" id="SSF53383">
    <property type="entry name" value="PLP-dependent transferases"/>
    <property type="match status" value="1"/>
</dbReference>
<dbReference type="GO" id="GO:0016831">
    <property type="term" value="F:carboxy-lyase activity"/>
    <property type="evidence" value="ECO:0007669"/>
    <property type="project" value="UniProtKB-KW"/>
</dbReference>
<comment type="similarity">
    <text evidence="2">Belongs to the Orn/Lys/Arg decarboxylase class-I family.</text>
</comment>
<dbReference type="SUPFAM" id="SSF55904">
    <property type="entry name" value="Ornithine decarboxylase C-terminal domain"/>
    <property type="match status" value="1"/>
</dbReference>
<reference evidence="8 9" key="1">
    <citation type="submission" date="2018-05" db="EMBL/GenBank/DDBJ databases">
        <title>The Hungate 1000. A catalogue of reference genomes from the rumen microbiome.</title>
        <authorList>
            <person name="Kelly W."/>
        </authorList>
    </citation>
    <scope>NUCLEOTIDE SEQUENCE [LARGE SCALE GENOMIC DNA]</scope>
    <source>
        <strain evidence="8 9">NLAE-zl-C242</strain>
    </source>
</reference>